<feature type="signal peptide" evidence="1">
    <location>
        <begin position="1"/>
        <end position="22"/>
    </location>
</feature>
<proteinExistence type="predicted"/>
<dbReference type="AlphaFoldDB" id="A0A5B0WR79"/>
<comment type="caution">
    <text evidence="2">The sequence shown here is derived from an EMBL/GenBank/DDBJ whole genome shotgun (WGS) entry which is preliminary data.</text>
</comment>
<evidence type="ECO:0000256" key="1">
    <source>
        <dbReference type="SAM" id="SignalP"/>
    </source>
</evidence>
<name>A0A5B0WR79_9GAMM</name>
<evidence type="ECO:0000313" key="2">
    <source>
        <dbReference type="EMBL" id="KAA1189604.1"/>
    </source>
</evidence>
<accession>A0A5B0WR79</accession>
<keyword evidence="1" id="KW-0732">Signal</keyword>
<dbReference type="Pfam" id="PF11769">
    <property type="entry name" value="DUF3313"/>
    <property type="match status" value="1"/>
</dbReference>
<sequence length="226" mass="25020">MKGLYQFVAALAICLATPSVMADKLPDTTHDGLARVPDTKVEAVYMRPGADLGEYDKIAMLEAYVAFRKNWQRDQNRQAMTLSERISDEDMQKIRDALAQEFATIFADELVTKGGHTLVKEGGAGVLILRPAIVNLDIAAPDTMSAGRSRSYTTTSGQMTLYLELYDGLTGDIIARIVDPKAIDDGFIHYTNRVTNKADADRILRRWARLLNEHLAEVKSQDGKDG</sequence>
<dbReference type="EMBL" id="VTUX01000007">
    <property type="protein sequence ID" value="KAA1189604.1"/>
    <property type="molecule type" value="Genomic_DNA"/>
</dbReference>
<dbReference type="InterPro" id="IPR021747">
    <property type="entry name" value="DUF3313"/>
</dbReference>
<gene>
    <name evidence="2" type="ORF">F0M18_14730</name>
</gene>
<dbReference type="Proteomes" id="UP000323708">
    <property type="component" value="Unassembled WGS sequence"/>
</dbReference>
<organism evidence="2 3">
    <name type="scientific">Pseudohalioglobus sediminis</name>
    <dbReference type="NCBI Taxonomy" id="2606449"/>
    <lineage>
        <taxon>Bacteria</taxon>
        <taxon>Pseudomonadati</taxon>
        <taxon>Pseudomonadota</taxon>
        <taxon>Gammaproteobacteria</taxon>
        <taxon>Cellvibrionales</taxon>
        <taxon>Halieaceae</taxon>
        <taxon>Pseudohalioglobus</taxon>
    </lineage>
</organism>
<feature type="chain" id="PRO_5023030595" evidence="1">
    <location>
        <begin position="23"/>
        <end position="226"/>
    </location>
</feature>
<reference evidence="2 3" key="1">
    <citation type="submission" date="2019-09" db="EMBL/GenBank/DDBJ databases">
        <authorList>
            <person name="Chen X.-Y."/>
        </authorList>
    </citation>
    <scope>NUCLEOTIDE SEQUENCE [LARGE SCALE GENOMIC DNA]</scope>
    <source>
        <strain evidence="2 3">NY5</strain>
    </source>
</reference>
<protein>
    <submittedName>
        <fullName evidence="2">DUF3313 domain-containing protein</fullName>
    </submittedName>
</protein>
<keyword evidence="3" id="KW-1185">Reference proteome</keyword>
<dbReference type="RefSeq" id="WP_149612214.1">
    <property type="nucleotide sequence ID" value="NZ_VTUX01000007.1"/>
</dbReference>
<evidence type="ECO:0000313" key="3">
    <source>
        <dbReference type="Proteomes" id="UP000323708"/>
    </source>
</evidence>